<keyword evidence="2" id="KW-1185">Reference proteome</keyword>
<dbReference type="EMBL" id="CP071869">
    <property type="protein sequence ID" value="QTE23123.1"/>
    <property type="molecule type" value="Genomic_DNA"/>
</dbReference>
<dbReference type="Pfam" id="PF08002">
    <property type="entry name" value="DUF1697"/>
    <property type="match status" value="1"/>
</dbReference>
<dbReference type="Proteomes" id="UP000663920">
    <property type="component" value="Chromosome"/>
</dbReference>
<dbReference type="PIRSF" id="PIRSF008502">
    <property type="entry name" value="UCP008502"/>
    <property type="match status" value="1"/>
</dbReference>
<dbReference type="PANTHER" id="PTHR36439">
    <property type="entry name" value="BLL4334 PROTEIN"/>
    <property type="match status" value="1"/>
</dbReference>
<dbReference type="AlphaFoldDB" id="A0A975CP11"/>
<dbReference type="KEGG" id="pcea:J3359_02270"/>
<accession>A0A975CP11</accession>
<reference evidence="1 2" key="1">
    <citation type="submission" date="2021-03" db="EMBL/GenBank/DDBJ databases">
        <title>Complete genome of Polaribacter_sp.SM13.</title>
        <authorList>
            <person name="Jeong S.W."/>
            <person name="Bae J.W."/>
        </authorList>
    </citation>
    <scope>NUCLEOTIDE SEQUENCE [LARGE SCALE GENOMIC DNA]</scope>
    <source>
        <strain evidence="1 2">SM13</strain>
    </source>
</reference>
<dbReference type="InterPro" id="IPR012545">
    <property type="entry name" value="DUF1697"/>
</dbReference>
<organism evidence="1 2">
    <name type="scientific">Polaribacter cellanae</name>
    <dbReference type="NCBI Taxonomy" id="2818493"/>
    <lineage>
        <taxon>Bacteria</taxon>
        <taxon>Pseudomonadati</taxon>
        <taxon>Bacteroidota</taxon>
        <taxon>Flavobacteriia</taxon>
        <taxon>Flavobacteriales</taxon>
        <taxon>Flavobacteriaceae</taxon>
    </lineage>
</organism>
<gene>
    <name evidence="1" type="ORF">J3359_02270</name>
</gene>
<dbReference type="PANTHER" id="PTHR36439:SF1">
    <property type="entry name" value="DUF1697 DOMAIN-CONTAINING PROTEIN"/>
    <property type="match status" value="1"/>
</dbReference>
<sequence length="177" mass="20203">MERKTYCAFLRGVNVKGTNMKMAEACAVFEKAGMENVLSVLASGNILFTSAKGKNELKALLENAMSAYFSYEAFLFLKNKMEIETIFHKNPFEKHPDFHIYSFVGVKEIENTLMETYENVEKIDGENALIIASNFYWKVPKGNTLGSEFGKILGRKNLKDKFTSRNLNTFEKILKKI</sequence>
<evidence type="ECO:0000313" key="1">
    <source>
        <dbReference type="EMBL" id="QTE23123.1"/>
    </source>
</evidence>
<proteinExistence type="predicted"/>
<name>A0A975CP11_9FLAO</name>
<evidence type="ECO:0000313" key="2">
    <source>
        <dbReference type="Proteomes" id="UP000663920"/>
    </source>
</evidence>
<protein>
    <submittedName>
        <fullName evidence="1">DUF1697 domain-containing protein</fullName>
    </submittedName>
</protein>
<dbReference type="SUPFAM" id="SSF160379">
    <property type="entry name" value="SP0830-like"/>
    <property type="match status" value="1"/>
</dbReference>
<dbReference type="Gene3D" id="3.30.70.1280">
    <property type="entry name" value="SP0830-like domains"/>
    <property type="match status" value="1"/>
</dbReference>
<dbReference type="RefSeq" id="WP_208079135.1">
    <property type="nucleotide sequence ID" value="NZ_CP071869.1"/>
</dbReference>